<dbReference type="EMBL" id="CAJFCW020000005">
    <property type="protein sequence ID" value="CAG9119234.1"/>
    <property type="molecule type" value="Genomic_DNA"/>
</dbReference>
<dbReference type="OrthoDB" id="5866690at2759"/>
<feature type="signal peptide" evidence="1">
    <location>
        <begin position="1"/>
        <end position="21"/>
    </location>
</feature>
<name>A0A811L9X6_9BILA</name>
<dbReference type="Proteomes" id="UP000783686">
    <property type="component" value="Unassembled WGS sequence"/>
</dbReference>
<dbReference type="InterPro" id="IPR029058">
    <property type="entry name" value="AB_hydrolase_fold"/>
</dbReference>
<accession>A0A811L9X6</accession>
<dbReference type="Gene3D" id="3.40.50.1820">
    <property type="entry name" value="alpha/beta hydrolase"/>
    <property type="match status" value="1"/>
</dbReference>
<dbReference type="AlphaFoldDB" id="A0A811L9X6"/>
<evidence type="ECO:0000313" key="3">
    <source>
        <dbReference type="EMBL" id="CAD5223963.1"/>
    </source>
</evidence>
<keyword evidence="4" id="KW-1185">Reference proteome</keyword>
<sequence length="302" mass="34693">MLHKLYYNVLILLLLCLEVHCQYDEKIAKNVFFPLAASAYSDKPEDCLQHVLKDTEVLAKYFTACSPKKKDLCAGFIAVDHQNKAMMISFRGSTTTEQVIREIVDAVLVPNVKVFDDASVGYYFYHAFYIMWKSGMQKDFAKYRKTYDNYEIWISGHSLGAAMATICAVQISRIYPTLAPNISLYTFGEPRVGDRSFATYIENTIPNVYRVIHDKDIVTNIPLILADKFWHHTPAVFYKGDMDIGSKFVICKKNDIECTLRYGPLQDSIDDHLNYYNMRLSDYGENGCRPVDTRSYVYGDDI</sequence>
<evidence type="ECO:0000313" key="4">
    <source>
        <dbReference type="Proteomes" id="UP000614601"/>
    </source>
</evidence>
<dbReference type="GO" id="GO:0006629">
    <property type="term" value="P:lipid metabolic process"/>
    <property type="evidence" value="ECO:0007669"/>
    <property type="project" value="InterPro"/>
</dbReference>
<reference evidence="3" key="1">
    <citation type="submission" date="2020-09" db="EMBL/GenBank/DDBJ databases">
        <authorList>
            <person name="Kikuchi T."/>
        </authorList>
    </citation>
    <scope>NUCLEOTIDE SEQUENCE</scope>
    <source>
        <strain evidence="3">SH1</strain>
    </source>
</reference>
<evidence type="ECO:0000259" key="2">
    <source>
        <dbReference type="Pfam" id="PF01764"/>
    </source>
</evidence>
<proteinExistence type="predicted"/>
<dbReference type="SUPFAM" id="SSF53474">
    <property type="entry name" value="alpha/beta-Hydrolases"/>
    <property type="match status" value="1"/>
</dbReference>
<dbReference type="Proteomes" id="UP000614601">
    <property type="component" value="Unassembled WGS sequence"/>
</dbReference>
<comment type="caution">
    <text evidence="3">The sequence shown here is derived from an EMBL/GenBank/DDBJ whole genome shotgun (WGS) entry which is preliminary data.</text>
</comment>
<dbReference type="InterPro" id="IPR002921">
    <property type="entry name" value="Fungal_lipase-type"/>
</dbReference>
<feature type="domain" description="Fungal lipase-type" evidence="2">
    <location>
        <begin position="88"/>
        <end position="224"/>
    </location>
</feature>
<evidence type="ECO:0000256" key="1">
    <source>
        <dbReference type="SAM" id="SignalP"/>
    </source>
</evidence>
<dbReference type="Pfam" id="PF01764">
    <property type="entry name" value="Lipase_3"/>
    <property type="match status" value="1"/>
</dbReference>
<dbReference type="EMBL" id="CAJFDH010000005">
    <property type="protein sequence ID" value="CAD5223963.1"/>
    <property type="molecule type" value="Genomic_DNA"/>
</dbReference>
<protein>
    <recommendedName>
        <fullName evidence="2">Fungal lipase-type domain-containing protein</fullName>
    </recommendedName>
</protein>
<keyword evidence="1" id="KW-0732">Signal</keyword>
<feature type="chain" id="PRO_5035595036" description="Fungal lipase-type domain-containing protein" evidence="1">
    <location>
        <begin position="22"/>
        <end position="302"/>
    </location>
</feature>
<dbReference type="PANTHER" id="PTHR45908">
    <property type="entry name" value="PROTEIN CBG11750-RELATED"/>
    <property type="match status" value="1"/>
</dbReference>
<organism evidence="3 4">
    <name type="scientific">Bursaphelenchus okinawaensis</name>
    <dbReference type="NCBI Taxonomy" id="465554"/>
    <lineage>
        <taxon>Eukaryota</taxon>
        <taxon>Metazoa</taxon>
        <taxon>Ecdysozoa</taxon>
        <taxon>Nematoda</taxon>
        <taxon>Chromadorea</taxon>
        <taxon>Rhabditida</taxon>
        <taxon>Tylenchina</taxon>
        <taxon>Tylenchomorpha</taxon>
        <taxon>Aphelenchoidea</taxon>
        <taxon>Aphelenchoididae</taxon>
        <taxon>Bursaphelenchus</taxon>
    </lineage>
</organism>
<gene>
    <name evidence="3" type="ORF">BOKJ2_LOCUS10733</name>
</gene>
<dbReference type="CDD" id="cd00519">
    <property type="entry name" value="Lipase_3"/>
    <property type="match status" value="1"/>
</dbReference>